<dbReference type="Gene3D" id="3.30.70.270">
    <property type="match status" value="1"/>
</dbReference>
<feature type="domain" description="Phytochrome chromophore attachment site" evidence="4">
    <location>
        <begin position="192"/>
        <end position="328"/>
    </location>
</feature>
<dbReference type="Pfam" id="PF00072">
    <property type="entry name" value="Response_reg"/>
    <property type="match status" value="1"/>
</dbReference>
<evidence type="ECO:0000259" key="5">
    <source>
        <dbReference type="PROSITE" id="PS50110"/>
    </source>
</evidence>
<dbReference type="Pfam" id="PF00990">
    <property type="entry name" value="GGDEF"/>
    <property type="match status" value="1"/>
</dbReference>
<organism evidence="8 9">
    <name type="scientific">Vasconcelosia minhoensis LEGE 07310</name>
    <dbReference type="NCBI Taxonomy" id="915328"/>
    <lineage>
        <taxon>Bacteria</taxon>
        <taxon>Bacillati</taxon>
        <taxon>Cyanobacteriota</taxon>
        <taxon>Cyanophyceae</taxon>
        <taxon>Nodosilineales</taxon>
        <taxon>Cymatolegaceae</taxon>
        <taxon>Vasconcelosia</taxon>
        <taxon>Vasconcelosia minhoensis</taxon>
    </lineage>
</organism>
<dbReference type="Proteomes" id="UP000636505">
    <property type="component" value="Unassembled WGS sequence"/>
</dbReference>
<dbReference type="RefSeq" id="WP_193906729.1">
    <property type="nucleotide sequence ID" value="NZ_JADEXG010000020.1"/>
</dbReference>
<dbReference type="PROSITE" id="PS50887">
    <property type="entry name" value="GGDEF"/>
    <property type="match status" value="1"/>
</dbReference>
<dbReference type="InterPro" id="IPR016132">
    <property type="entry name" value="Phyto_chromo_attachment"/>
</dbReference>
<dbReference type="PANTHER" id="PTHR44757:SF2">
    <property type="entry name" value="BIOFILM ARCHITECTURE MAINTENANCE PROTEIN MBAA"/>
    <property type="match status" value="1"/>
</dbReference>
<gene>
    <name evidence="8" type="ORF">IQ241_10380</name>
</gene>
<dbReference type="NCBIfam" id="TIGR00254">
    <property type="entry name" value="GGDEF"/>
    <property type="match status" value="1"/>
</dbReference>
<dbReference type="InterPro" id="IPR001789">
    <property type="entry name" value="Sig_transdc_resp-reg_receiver"/>
</dbReference>
<keyword evidence="2" id="KW-0418">Kinase</keyword>
<dbReference type="FunFam" id="3.20.20.450:FF:000001">
    <property type="entry name" value="Cyclic di-GMP phosphodiesterase yahA"/>
    <property type="match status" value="1"/>
</dbReference>
<accession>A0A8J7AHL1</accession>
<dbReference type="InterPro" id="IPR001633">
    <property type="entry name" value="EAL_dom"/>
</dbReference>
<evidence type="ECO:0000259" key="4">
    <source>
        <dbReference type="PROSITE" id="PS50046"/>
    </source>
</evidence>
<dbReference type="SMART" id="SM00267">
    <property type="entry name" value="GGDEF"/>
    <property type="match status" value="1"/>
</dbReference>
<dbReference type="CDD" id="cd00156">
    <property type="entry name" value="REC"/>
    <property type="match status" value="1"/>
</dbReference>
<dbReference type="InterPro" id="IPR029787">
    <property type="entry name" value="Nucleotide_cyclase"/>
</dbReference>
<sequence length="790" mass="89132">MKSAALPQVGTSSIDSQSPIEHKLISEFDSASNPLQSISTPIKLLLIAHNIQDASLIRKLLALAENRQFELVHIRSLPEALKFLSREAIDVILLNLPPPDGYGIDIVSQVHGAAPQVPLITLIGCNDAMLSIESLRLGAQDCIAKDQLEHHSLLRTVDYAIERHQMQARSKQQVERERMINGIAQRIRQYLSLEKILNTTVAEVRQLLQADRVFIYRLNPDWSGTIIEESVTSPWKSILGVSNHDHSFGEKYVPLYKLGRVQATEDIYTGGLDQCHIDFLAEYQIRANLVTPIVQGEKLWGLLVANQCSGPRQWQPFEISLLQQLDTQVAIAIQQSELYEQSQSELAERKRVEQQLRHNAFHDALTDLPNRALYMDRLGQALKRYRRFNTCQFAVLFLDIDRFKLVNDALGHHIGDQLLIALAQRLKSCVRPEDTVARFGGDEFAILLEDIKDASVAIQISERILQALTKPFLLKSYEIVSTTSIGIVISTTGYDDPEKLLRDADIAMYRAKNQGKAGYAIFDAAMHAQSVTQLQLETDLRQAVERQEFTVLYQPIVSLSSGRISGFEALIRWLHPTRGMVSPTEFIPVAEETGLIIPIGAWILREACAQMQAWQQQFQIAQTLTMSVNLSSRQFMQLDLVEQVNQILRESHLEPRHIKLEITESVIMERPDMAALTLKKLHESGIQISIDDFGTGYSSLSYLYRFPIDTLKLDRSFIKGIDVDGEKLALVKGIIQLARNMDMDVVAEGIETAQQLAQLKKLRSEYGQGYFFSKPLNSETATAILAEEYR</sequence>
<dbReference type="SUPFAM" id="SSF55781">
    <property type="entry name" value="GAF domain-like"/>
    <property type="match status" value="1"/>
</dbReference>
<dbReference type="Pfam" id="PF00563">
    <property type="entry name" value="EAL"/>
    <property type="match status" value="1"/>
</dbReference>
<evidence type="ECO:0000313" key="8">
    <source>
        <dbReference type="EMBL" id="MBE9077698.1"/>
    </source>
</evidence>
<feature type="domain" description="Response regulatory" evidence="5">
    <location>
        <begin position="43"/>
        <end position="160"/>
    </location>
</feature>
<name>A0A8J7AHL1_9CYAN</name>
<dbReference type="InterPro" id="IPR000160">
    <property type="entry name" value="GGDEF_dom"/>
</dbReference>
<dbReference type="SUPFAM" id="SSF55073">
    <property type="entry name" value="Nucleotide cyclase"/>
    <property type="match status" value="1"/>
</dbReference>
<dbReference type="Gene3D" id="3.40.50.2300">
    <property type="match status" value="1"/>
</dbReference>
<evidence type="ECO:0000256" key="2">
    <source>
        <dbReference type="ARBA" id="ARBA00022777"/>
    </source>
</evidence>
<dbReference type="SUPFAM" id="SSF52172">
    <property type="entry name" value="CheY-like"/>
    <property type="match status" value="1"/>
</dbReference>
<evidence type="ECO:0000313" key="9">
    <source>
        <dbReference type="Proteomes" id="UP000636505"/>
    </source>
</evidence>
<dbReference type="InterPro" id="IPR029016">
    <property type="entry name" value="GAF-like_dom_sf"/>
</dbReference>
<dbReference type="FunFam" id="3.30.70.270:FF:000001">
    <property type="entry name" value="Diguanylate cyclase domain protein"/>
    <property type="match status" value="1"/>
</dbReference>
<dbReference type="GO" id="GO:0000160">
    <property type="term" value="P:phosphorelay signal transduction system"/>
    <property type="evidence" value="ECO:0007669"/>
    <property type="project" value="InterPro"/>
</dbReference>
<dbReference type="InterPro" id="IPR011006">
    <property type="entry name" value="CheY-like_superfamily"/>
</dbReference>
<proteinExistence type="predicted"/>
<dbReference type="InterPro" id="IPR035919">
    <property type="entry name" value="EAL_sf"/>
</dbReference>
<evidence type="ECO:0000256" key="3">
    <source>
        <dbReference type="PROSITE-ProRule" id="PRU00169"/>
    </source>
</evidence>
<dbReference type="PROSITE" id="PS50883">
    <property type="entry name" value="EAL"/>
    <property type="match status" value="1"/>
</dbReference>
<dbReference type="PANTHER" id="PTHR44757">
    <property type="entry name" value="DIGUANYLATE CYCLASE DGCP"/>
    <property type="match status" value="1"/>
</dbReference>
<evidence type="ECO:0000259" key="6">
    <source>
        <dbReference type="PROSITE" id="PS50883"/>
    </source>
</evidence>
<keyword evidence="1" id="KW-0808">Transferase</keyword>
<dbReference type="PROSITE" id="PS50110">
    <property type="entry name" value="RESPONSE_REGULATORY"/>
    <property type="match status" value="1"/>
</dbReference>
<dbReference type="InterPro" id="IPR043128">
    <property type="entry name" value="Rev_trsase/Diguanyl_cyclase"/>
</dbReference>
<dbReference type="SMART" id="SM00052">
    <property type="entry name" value="EAL"/>
    <property type="match status" value="1"/>
</dbReference>
<comment type="caution">
    <text evidence="8">The sequence shown here is derived from an EMBL/GenBank/DDBJ whole genome shotgun (WGS) entry which is preliminary data.</text>
</comment>
<dbReference type="GO" id="GO:0016301">
    <property type="term" value="F:kinase activity"/>
    <property type="evidence" value="ECO:0007669"/>
    <property type="project" value="UniProtKB-KW"/>
</dbReference>
<dbReference type="Gene3D" id="3.20.20.450">
    <property type="entry name" value="EAL domain"/>
    <property type="match status" value="1"/>
</dbReference>
<dbReference type="InterPro" id="IPR052155">
    <property type="entry name" value="Biofilm_reg_signaling"/>
</dbReference>
<dbReference type="PROSITE" id="PS50046">
    <property type="entry name" value="PHYTOCHROME_2"/>
    <property type="match status" value="1"/>
</dbReference>
<dbReference type="SMART" id="SM00065">
    <property type="entry name" value="GAF"/>
    <property type="match status" value="1"/>
</dbReference>
<feature type="domain" description="GGDEF" evidence="7">
    <location>
        <begin position="391"/>
        <end position="524"/>
    </location>
</feature>
<dbReference type="Pfam" id="PF01590">
    <property type="entry name" value="GAF"/>
    <property type="match status" value="1"/>
</dbReference>
<dbReference type="SUPFAM" id="SSF141868">
    <property type="entry name" value="EAL domain-like"/>
    <property type="match status" value="1"/>
</dbReference>
<evidence type="ECO:0000256" key="1">
    <source>
        <dbReference type="ARBA" id="ARBA00022679"/>
    </source>
</evidence>
<dbReference type="Gene3D" id="3.30.450.40">
    <property type="match status" value="1"/>
</dbReference>
<comment type="caution">
    <text evidence="3">Lacks conserved residue(s) required for the propagation of feature annotation.</text>
</comment>
<reference evidence="8" key="1">
    <citation type="submission" date="2020-10" db="EMBL/GenBank/DDBJ databases">
        <authorList>
            <person name="Castelo-Branco R."/>
            <person name="Eusebio N."/>
            <person name="Adriana R."/>
            <person name="Vieira A."/>
            <person name="Brugerolle De Fraissinette N."/>
            <person name="Rezende De Castro R."/>
            <person name="Schneider M.P."/>
            <person name="Vasconcelos V."/>
            <person name="Leao P.N."/>
        </authorList>
    </citation>
    <scope>NUCLEOTIDE SEQUENCE</scope>
    <source>
        <strain evidence="8">LEGE 07310</strain>
    </source>
</reference>
<dbReference type="InterPro" id="IPR003018">
    <property type="entry name" value="GAF"/>
</dbReference>
<feature type="domain" description="EAL" evidence="6">
    <location>
        <begin position="533"/>
        <end position="789"/>
    </location>
</feature>
<dbReference type="CDD" id="cd01948">
    <property type="entry name" value="EAL"/>
    <property type="match status" value="1"/>
</dbReference>
<protein>
    <submittedName>
        <fullName evidence="8">EAL domain-containing protein</fullName>
    </submittedName>
</protein>
<keyword evidence="9" id="KW-1185">Reference proteome</keyword>
<dbReference type="CDD" id="cd01949">
    <property type="entry name" value="GGDEF"/>
    <property type="match status" value="1"/>
</dbReference>
<dbReference type="EMBL" id="JADEXG010000020">
    <property type="protein sequence ID" value="MBE9077698.1"/>
    <property type="molecule type" value="Genomic_DNA"/>
</dbReference>
<dbReference type="AlphaFoldDB" id="A0A8J7AHL1"/>
<evidence type="ECO:0000259" key="7">
    <source>
        <dbReference type="PROSITE" id="PS50887"/>
    </source>
</evidence>